<comment type="caution">
    <text evidence="1">The sequence shown here is derived from an EMBL/GenBank/DDBJ whole genome shotgun (WGS) entry which is preliminary data.</text>
</comment>
<reference evidence="1 2" key="1">
    <citation type="submission" date="2020-08" db="EMBL/GenBank/DDBJ databases">
        <title>Winogradskyella ouciana sp. nov., isolated from the hadal seawater of the Mariana Trench.</title>
        <authorList>
            <person name="He X."/>
        </authorList>
    </citation>
    <scope>NUCLEOTIDE SEQUENCE [LARGE SCALE GENOMIC DNA]</scope>
    <source>
        <strain evidence="1 2">KCTC 22026</strain>
    </source>
</reference>
<accession>A0ABR6Y3G6</accession>
<proteinExistence type="predicted"/>
<name>A0ABR6Y3G6_9FLAO</name>
<dbReference type="InterPro" id="IPR029465">
    <property type="entry name" value="ATPgrasp_TupA"/>
</dbReference>
<dbReference type="Proteomes" id="UP000607435">
    <property type="component" value="Unassembled WGS sequence"/>
</dbReference>
<organism evidence="1 2">
    <name type="scientific">Winogradskyella echinorum</name>
    <dbReference type="NCBI Taxonomy" id="538189"/>
    <lineage>
        <taxon>Bacteria</taxon>
        <taxon>Pseudomonadati</taxon>
        <taxon>Bacteroidota</taxon>
        <taxon>Flavobacteriia</taxon>
        <taxon>Flavobacteriales</taxon>
        <taxon>Flavobacteriaceae</taxon>
        <taxon>Winogradskyella</taxon>
    </lineage>
</organism>
<evidence type="ECO:0000313" key="1">
    <source>
        <dbReference type="EMBL" id="MBC3847245.1"/>
    </source>
</evidence>
<dbReference type="Pfam" id="PF14305">
    <property type="entry name" value="ATPgrasp_TupA"/>
    <property type="match status" value="1"/>
</dbReference>
<evidence type="ECO:0000313" key="2">
    <source>
        <dbReference type="Proteomes" id="UP000607435"/>
    </source>
</evidence>
<sequence length="293" mass="35059">MRSLPPKIYVKIHYEHFSGKPLDLNNPKEFNAKIEWYKVFFRPKILTKLVDKYEVRSYVKEKIGEHYLNELYAVYDQPEDIDFNSLPNQFVIKANHTNGHNYIVKNKDNLDKKKVIQLFKKWLGKNQYYKRGQEWAYKDVKPKIIIEKFLKEDGKNDLVDYKFYCFRGEPKFIDVHLDREEDHKQGCFDLEFNLLPFGKSKTYKTISSELEKPSNLEEMVRLSRILAEKLPFARVDFYSVNGKTIFGEMTFYPSDARKEFYPEKYNKIIGDYFILPKLNANKDTITSLEQIEY</sequence>
<gene>
    <name evidence="1" type="ORF">H6H04_12685</name>
</gene>
<keyword evidence="2" id="KW-1185">Reference proteome</keyword>
<protein>
    <submittedName>
        <fullName evidence="1">Glycosyltransferase</fullName>
    </submittedName>
</protein>
<dbReference type="EMBL" id="JACOME010000003">
    <property type="protein sequence ID" value="MBC3847245.1"/>
    <property type="molecule type" value="Genomic_DNA"/>
</dbReference>